<dbReference type="Gene3D" id="1.20.1250.20">
    <property type="entry name" value="MFS general substrate transporter like domains"/>
    <property type="match status" value="1"/>
</dbReference>
<evidence type="ECO:0000313" key="7">
    <source>
        <dbReference type="EMBL" id="KZV83796.1"/>
    </source>
</evidence>
<protein>
    <recommendedName>
        <fullName evidence="9">Major facilitator superfamily (MFS) profile domain-containing protein</fullName>
    </recommendedName>
</protein>
<feature type="region of interest" description="Disordered" evidence="5">
    <location>
        <begin position="196"/>
        <end position="224"/>
    </location>
</feature>
<evidence type="ECO:0000256" key="2">
    <source>
        <dbReference type="ARBA" id="ARBA00022692"/>
    </source>
</evidence>
<organism evidence="7 8">
    <name type="scientific">Exidia glandulosa HHB12029</name>
    <dbReference type="NCBI Taxonomy" id="1314781"/>
    <lineage>
        <taxon>Eukaryota</taxon>
        <taxon>Fungi</taxon>
        <taxon>Dikarya</taxon>
        <taxon>Basidiomycota</taxon>
        <taxon>Agaricomycotina</taxon>
        <taxon>Agaricomycetes</taxon>
        <taxon>Auriculariales</taxon>
        <taxon>Exidiaceae</taxon>
        <taxon>Exidia</taxon>
    </lineage>
</organism>
<evidence type="ECO:0000256" key="4">
    <source>
        <dbReference type="ARBA" id="ARBA00023136"/>
    </source>
</evidence>
<evidence type="ECO:0008006" key="9">
    <source>
        <dbReference type="Google" id="ProtNLM"/>
    </source>
</evidence>
<evidence type="ECO:0000313" key="8">
    <source>
        <dbReference type="Proteomes" id="UP000077266"/>
    </source>
</evidence>
<comment type="subcellular location">
    <subcellularLocation>
        <location evidence="1">Membrane</location>
        <topology evidence="1">Multi-pass membrane protein</topology>
    </subcellularLocation>
</comment>
<keyword evidence="3 6" id="KW-1133">Transmembrane helix</keyword>
<keyword evidence="2 6" id="KW-0812">Transmembrane</keyword>
<dbReference type="Proteomes" id="UP000077266">
    <property type="component" value="Unassembled WGS sequence"/>
</dbReference>
<gene>
    <name evidence="7" type="ORF">EXIGLDRAFT_777185</name>
</gene>
<dbReference type="InterPro" id="IPR036259">
    <property type="entry name" value="MFS_trans_sf"/>
</dbReference>
<keyword evidence="8" id="KW-1185">Reference proteome</keyword>
<dbReference type="GO" id="GO:0016020">
    <property type="term" value="C:membrane"/>
    <property type="evidence" value="ECO:0007669"/>
    <property type="project" value="UniProtKB-SubCell"/>
</dbReference>
<feature type="transmembrane region" description="Helical" evidence="6">
    <location>
        <begin position="163"/>
        <end position="186"/>
    </location>
</feature>
<feature type="transmembrane region" description="Helical" evidence="6">
    <location>
        <begin position="100"/>
        <end position="126"/>
    </location>
</feature>
<feature type="transmembrane region" description="Helical" evidence="6">
    <location>
        <begin position="133"/>
        <end position="157"/>
    </location>
</feature>
<dbReference type="SUPFAM" id="SSF103473">
    <property type="entry name" value="MFS general substrate transporter"/>
    <property type="match status" value="1"/>
</dbReference>
<dbReference type="PANTHER" id="PTHR23507:SF1">
    <property type="entry name" value="FI18259P1-RELATED"/>
    <property type="match status" value="1"/>
</dbReference>
<evidence type="ECO:0000256" key="6">
    <source>
        <dbReference type="SAM" id="Phobius"/>
    </source>
</evidence>
<reference evidence="7 8" key="1">
    <citation type="journal article" date="2016" name="Mol. Biol. Evol.">
        <title>Comparative Genomics of Early-Diverging Mushroom-Forming Fungi Provides Insights into the Origins of Lignocellulose Decay Capabilities.</title>
        <authorList>
            <person name="Nagy L.G."/>
            <person name="Riley R."/>
            <person name="Tritt A."/>
            <person name="Adam C."/>
            <person name="Daum C."/>
            <person name="Floudas D."/>
            <person name="Sun H."/>
            <person name="Yadav J.S."/>
            <person name="Pangilinan J."/>
            <person name="Larsson K.H."/>
            <person name="Matsuura K."/>
            <person name="Barry K."/>
            <person name="Labutti K."/>
            <person name="Kuo R."/>
            <person name="Ohm R.A."/>
            <person name="Bhattacharya S.S."/>
            <person name="Shirouzu T."/>
            <person name="Yoshinaga Y."/>
            <person name="Martin F.M."/>
            <person name="Grigoriev I.V."/>
            <person name="Hibbett D.S."/>
        </authorList>
    </citation>
    <scope>NUCLEOTIDE SEQUENCE [LARGE SCALE GENOMIC DNA]</scope>
    <source>
        <strain evidence="7 8">HHB12029</strain>
    </source>
</reference>
<evidence type="ECO:0000256" key="1">
    <source>
        <dbReference type="ARBA" id="ARBA00004141"/>
    </source>
</evidence>
<dbReference type="AlphaFoldDB" id="A0A165D4Z2"/>
<evidence type="ECO:0000256" key="5">
    <source>
        <dbReference type="SAM" id="MobiDB-lite"/>
    </source>
</evidence>
<dbReference type="PANTHER" id="PTHR23507">
    <property type="entry name" value="ZGC:174356"/>
    <property type="match status" value="1"/>
</dbReference>
<dbReference type="GO" id="GO:0022857">
    <property type="term" value="F:transmembrane transporter activity"/>
    <property type="evidence" value="ECO:0007669"/>
    <property type="project" value="TreeGrafter"/>
</dbReference>
<dbReference type="OrthoDB" id="3026777at2759"/>
<evidence type="ECO:0000256" key="3">
    <source>
        <dbReference type="ARBA" id="ARBA00022989"/>
    </source>
</evidence>
<sequence>MGYWLSTVGVMRALHLLVVLPIVIKLFKPRPEPIQLDGEENDLLTVPRPSTSRATSASSLFRRPRMAHPGSFDLVLARGSLVIDILSYVGTLFAMDGAQFTAATIVGAFGGGLSPAIHSLALLLFGTEETGKLFGALSVVQTLCSQVIGPSLFGVVFMTTVSWFPKGIFVVAILGLTMSLGFMMLIRLPPVPMEHPPRDREATLVADEGSRRASKAPAVVISEA</sequence>
<dbReference type="EMBL" id="KV426254">
    <property type="protein sequence ID" value="KZV83796.1"/>
    <property type="molecule type" value="Genomic_DNA"/>
</dbReference>
<name>A0A165D4Z2_EXIGL</name>
<feature type="transmembrane region" description="Helical" evidence="6">
    <location>
        <begin position="6"/>
        <end position="27"/>
    </location>
</feature>
<accession>A0A165D4Z2</accession>
<dbReference type="InParanoid" id="A0A165D4Z2"/>
<keyword evidence="4 6" id="KW-0472">Membrane</keyword>
<feature type="transmembrane region" description="Helical" evidence="6">
    <location>
        <begin position="72"/>
        <end position="94"/>
    </location>
</feature>
<proteinExistence type="predicted"/>